<dbReference type="AlphaFoldDB" id="A0A383BAG1"/>
<keyword evidence="1" id="KW-0812">Transmembrane</keyword>
<gene>
    <name evidence="2" type="ORF">METZ01_LOCUS470020</name>
</gene>
<keyword evidence="1" id="KW-0472">Membrane</keyword>
<dbReference type="EMBL" id="UINC01198964">
    <property type="protein sequence ID" value="SVE17166.1"/>
    <property type="molecule type" value="Genomic_DNA"/>
</dbReference>
<feature type="transmembrane region" description="Helical" evidence="1">
    <location>
        <begin position="45"/>
        <end position="67"/>
    </location>
</feature>
<protein>
    <submittedName>
        <fullName evidence="2">Uncharacterized protein</fullName>
    </submittedName>
</protein>
<reference evidence="2" key="1">
    <citation type="submission" date="2018-05" db="EMBL/GenBank/DDBJ databases">
        <authorList>
            <person name="Lanie J.A."/>
            <person name="Ng W.-L."/>
            <person name="Kazmierczak K.M."/>
            <person name="Andrzejewski T.M."/>
            <person name="Davidsen T.M."/>
            <person name="Wayne K.J."/>
            <person name="Tettelin H."/>
            <person name="Glass J.I."/>
            <person name="Rusch D."/>
            <person name="Podicherti R."/>
            <person name="Tsui H.-C.T."/>
            <person name="Winkler M.E."/>
        </authorList>
    </citation>
    <scope>NUCLEOTIDE SEQUENCE</scope>
</reference>
<accession>A0A383BAG1</accession>
<name>A0A383BAG1_9ZZZZ</name>
<proteinExistence type="predicted"/>
<keyword evidence="1" id="KW-1133">Transmembrane helix</keyword>
<evidence type="ECO:0000313" key="2">
    <source>
        <dbReference type="EMBL" id="SVE17166.1"/>
    </source>
</evidence>
<sequence length="88" mass="10209">MEINEMGDLLVTICWVVTIFVAVVSGYMLTIGYKPWNRRKTENAVLVLMFGYIVFLMCTMIIVFWLSSRQNSEGEKKLEPKSINQIKE</sequence>
<organism evidence="2">
    <name type="scientific">marine metagenome</name>
    <dbReference type="NCBI Taxonomy" id="408172"/>
    <lineage>
        <taxon>unclassified sequences</taxon>
        <taxon>metagenomes</taxon>
        <taxon>ecological metagenomes</taxon>
    </lineage>
</organism>
<evidence type="ECO:0000256" key="1">
    <source>
        <dbReference type="SAM" id="Phobius"/>
    </source>
</evidence>
<feature type="transmembrane region" description="Helical" evidence="1">
    <location>
        <begin position="9"/>
        <end position="33"/>
    </location>
</feature>